<dbReference type="SUPFAM" id="SSF52540">
    <property type="entry name" value="P-loop containing nucleoside triphosphate hydrolases"/>
    <property type="match status" value="1"/>
</dbReference>
<protein>
    <recommendedName>
        <fullName evidence="2">DNA2/NAM7 helicase helicase domain-containing protein</fullName>
    </recommendedName>
</protein>
<feature type="domain" description="DNA2/NAM7 helicase helicase" evidence="2">
    <location>
        <begin position="130"/>
        <end position="202"/>
    </location>
</feature>
<feature type="chain" id="PRO_5046810795" description="DNA2/NAM7 helicase helicase domain-containing protein" evidence="1">
    <location>
        <begin position="19"/>
        <end position="206"/>
    </location>
</feature>
<dbReference type="Gene3D" id="3.40.50.300">
    <property type="entry name" value="P-loop containing nucleotide triphosphate hydrolases"/>
    <property type="match status" value="1"/>
</dbReference>
<dbReference type="PANTHER" id="PTHR10887:SF341">
    <property type="entry name" value="NFX1-TYPE ZINC FINGER-CONTAINING PROTEIN 1"/>
    <property type="match status" value="1"/>
</dbReference>
<dbReference type="PANTHER" id="PTHR10887">
    <property type="entry name" value="DNA2/NAM7 HELICASE FAMILY"/>
    <property type="match status" value="1"/>
</dbReference>
<dbReference type="InterPro" id="IPR027417">
    <property type="entry name" value="P-loop_NTPase"/>
</dbReference>
<gene>
    <name evidence="3" type="ORF">PEVE_00015970</name>
</gene>
<evidence type="ECO:0000313" key="4">
    <source>
        <dbReference type="Proteomes" id="UP001159427"/>
    </source>
</evidence>
<evidence type="ECO:0000256" key="1">
    <source>
        <dbReference type="SAM" id="SignalP"/>
    </source>
</evidence>
<name>A0ABN8S1V6_9CNID</name>
<proteinExistence type="predicted"/>
<comment type="caution">
    <text evidence="3">The sequence shown here is derived from an EMBL/GenBank/DDBJ whole genome shotgun (WGS) entry which is preliminary data.</text>
</comment>
<reference evidence="3 4" key="1">
    <citation type="submission" date="2022-05" db="EMBL/GenBank/DDBJ databases">
        <authorList>
            <consortium name="Genoscope - CEA"/>
            <person name="William W."/>
        </authorList>
    </citation>
    <scope>NUCLEOTIDE SEQUENCE [LARGE SCALE GENOMIC DNA]</scope>
</reference>
<dbReference type="EMBL" id="CALNXI010002240">
    <property type="protein sequence ID" value="CAH3185180.1"/>
    <property type="molecule type" value="Genomic_DNA"/>
</dbReference>
<keyword evidence="1" id="KW-0732">Signal</keyword>
<sequence>MGAFQAFTIWVIPLLVKGQLYKPCMLFATVANCKVEYLKSGRLDIRFLDIMVESPSYFEPYRPVLEQLKNITPDNFPFREYLVPCYSNVKSPQYLRIGILERHLQDGRGGGVVSICDLLLWRKADEVNRNDSQLEALKDALTKEFSVIQGPPGTAKTYFGLKIVRALLDNRHECDAEKKSAILMVCYTNHALDQFLEGVLKFQQQE</sequence>
<keyword evidence="4" id="KW-1185">Reference proteome</keyword>
<feature type="signal peptide" evidence="1">
    <location>
        <begin position="1"/>
        <end position="18"/>
    </location>
</feature>
<organism evidence="3 4">
    <name type="scientific">Porites evermanni</name>
    <dbReference type="NCBI Taxonomy" id="104178"/>
    <lineage>
        <taxon>Eukaryota</taxon>
        <taxon>Metazoa</taxon>
        <taxon>Cnidaria</taxon>
        <taxon>Anthozoa</taxon>
        <taxon>Hexacorallia</taxon>
        <taxon>Scleractinia</taxon>
        <taxon>Fungiina</taxon>
        <taxon>Poritidae</taxon>
        <taxon>Porites</taxon>
    </lineage>
</organism>
<accession>A0ABN8S1V6</accession>
<evidence type="ECO:0000313" key="3">
    <source>
        <dbReference type="EMBL" id="CAH3185180.1"/>
    </source>
</evidence>
<dbReference type="Proteomes" id="UP001159427">
    <property type="component" value="Unassembled WGS sequence"/>
</dbReference>
<dbReference type="InterPro" id="IPR045055">
    <property type="entry name" value="DNA2/NAM7-like"/>
</dbReference>
<evidence type="ECO:0000259" key="2">
    <source>
        <dbReference type="Pfam" id="PF13086"/>
    </source>
</evidence>
<dbReference type="Pfam" id="PF13086">
    <property type="entry name" value="AAA_11"/>
    <property type="match status" value="1"/>
</dbReference>
<dbReference type="InterPro" id="IPR041677">
    <property type="entry name" value="DNA2/NAM7_AAA_11"/>
</dbReference>